<keyword evidence="1" id="KW-0732">Signal</keyword>
<evidence type="ECO:0000313" key="2">
    <source>
        <dbReference type="EMBL" id="KAK9780362.1"/>
    </source>
</evidence>
<gene>
    <name evidence="2" type="ORF">SCAR479_02999</name>
</gene>
<dbReference type="EMBL" id="JARVKM010000007">
    <property type="protein sequence ID" value="KAK9780362.1"/>
    <property type="molecule type" value="Genomic_DNA"/>
</dbReference>
<organism evidence="2 3">
    <name type="scientific">Seiridium cardinale</name>
    <dbReference type="NCBI Taxonomy" id="138064"/>
    <lineage>
        <taxon>Eukaryota</taxon>
        <taxon>Fungi</taxon>
        <taxon>Dikarya</taxon>
        <taxon>Ascomycota</taxon>
        <taxon>Pezizomycotina</taxon>
        <taxon>Sordariomycetes</taxon>
        <taxon>Xylariomycetidae</taxon>
        <taxon>Amphisphaeriales</taxon>
        <taxon>Sporocadaceae</taxon>
        <taxon>Seiridium</taxon>
    </lineage>
</organism>
<dbReference type="Proteomes" id="UP001465668">
    <property type="component" value="Unassembled WGS sequence"/>
</dbReference>
<comment type="caution">
    <text evidence="2">The sequence shown here is derived from an EMBL/GenBank/DDBJ whole genome shotgun (WGS) entry which is preliminary data.</text>
</comment>
<evidence type="ECO:0000256" key="1">
    <source>
        <dbReference type="SAM" id="SignalP"/>
    </source>
</evidence>
<proteinExistence type="predicted"/>
<name>A0ABR2Y2R1_9PEZI</name>
<feature type="chain" id="PRO_5047093212" evidence="1">
    <location>
        <begin position="22"/>
        <end position="227"/>
    </location>
</feature>
<keyword evidence="3" id="KW-1185">Reference proteome</keyword>
<feature type="signal peptide" evidence="1">
    <location>
        <begin position="1"/>
        <end position="21"/>
    </location>
</feature>
<protein>
    <submittedName>
        <fullName evidence="2">Uncharacterized protein</fullName>
    </submittedName>
</protein>
<accession>A0ABR2Y2R1</accession>
<reference evidence="2 3" key="1">
    <citation type="submission" date="2024-02" db="EMBL/GenBank/DDBJ databases">
        <title>First draft genome assembly of two strains of Seiridium cardinale.</title>
        <authorList>
            <person name="Emiliani G."/>
            <person name="Scali E."/>
        </authorList>
    </citation>
    <scope>NUCLEOTIDE SEQUENCE [LARGE SCALE GENOMIC DNA]</scope>
    <source>
        <strain evidence="2 3">BM-138-000479</strain>
    </source>
</reference>
<sequence>MYMRSTAAFVAVSCAVTSVAAIQHGDTGEHLGLQIRWHQLGQGVFTGVPDSEWNETIHQRSDEDWGLDEFALSLRDVNGTSDIEVRNLKSTCQAMGKCFYNVGDKTLTGAIHTWFRAAAAAAPYLPGAVQGYKDIMSLLNQPFYANALGVGVAGYVQRGGQSTSSAKEECSTSKDPVDALESGATQMLQANPKATKFDGTIIGPTGTWELHMAVTGSSTVTSSTWCS</sequence>
<evidence type="ECO:0000313" key="3">
    <source>
        <dbReference type="Proteomes" id="UP001465668"/>
    </source>
</evidence>